<dbReference type="PROSITE" id="PS01116">
    <property type="entry name" value="XANTH_URACIL_PERMASE"/>
    <property type="match status" value="1"/>
</dbReference>
<feature type="transmembrane region" description="Helical" evidence="7">
    <location>
        <begin position="65"/>
        <end position="81"/>
    </location>
</feature>
<dbReference type="GO" id="GO:0042907">
    <property type="term" value="F:xanthine transmembrane transporter activity"/>
    <property type="evidence" value="ECO:0007669"/>
    <property type="project" value="TreeGrafter"/>
</dbReference>
<dbReference type="Pfam" id="PF00860">
    <property type="entry name" value="Xan_ur_permease"/>
    <property type="match status" value="1"/>
</dbReference>
<comment type="subcellular location">
    <subcellularLocation>
        <location evidence="1">Membrane</location>
        <topology evidence="1">Multi-pass membrane protein</topology>
    </subcellularLocation>
</comment>
<dbReference type="PANTHER" id="PTHR42810">
    <property type="entry name" value="PURINE PERMEASE C1399.01C-RELATED"/>
    <property type="match status" value="1"/>
</dbReference>
<feature type="transmembrane region" description="Helical" evidence="7">
    <location>
        <begin position="372"/>
        <end position="393"/>
    </location>
</feature>
<dbReference type="NCBIfam" id="TIGR00801">
    <property type="entry name" value="ncs2"/>
    <property type="match status" value="1"/>
</dbReference>
<evidence type="ECO:0000256" key="5">
    <source>
        <dbReference type="ARBA" id="ARBA00022989"/>
    </source>
</evidence>
<protein>
    <submittedName>
        <fullName evidence="8">Uracil permease</fullName>
    </submittedName>
</protein>
<proteinExistence type="inferred from homology"/>
<dbReference type="InterPro" id="IPR006042">
    <property type="entry name" value="Xan_ur_permease"/>
</dbReference>
<dbReference type="InterPro" id="IPR006043">
    <property type="entry name" value="NCS2"/>
</dbReference>
<keyword evidence="9" id="KW-1185">Reference proteome</keyword>
<evidence type="ECO:0000256" key="4">
    <source>
        <dbReference type="ARBA" id="ARBA00022692"/>
    </source>
</evidence>
<dbReference type="PANTHER" id="PTHR42810:SF2">
    <property type="entry name" value="PURINE PERMEASE C1399.01C-RELATED"/>
    <property type="match status" value="1"/>
</dbReference>
<accession>A0A1T4WB08</accession>
<dbReference type="AlphaFoldDB" id="A0A1T4WB08"/>
<feature type="transmembrane region" description="Helical" evidence="7">
    <location>
        <begin position="344"/>
        <end position="366"/>
    </location>
</feature>
<evidence type="ECO:0000256" key="2">
    <source>
        <dbReference type="ARBA" id="ARBA00008821"/>
    </source>
</evidence>
<dbReference type="OrthoDB" id="9779092at2"/>
<evidence type="ECO:0000313" key="9">
    <source>
        <dbReference type="Proteomes" id="UP000190027"/>
    </source>
</evidence>
<feature type="transmembrane region" description="Helical" evidence="7">
    <location>
        <begin position="262"/>
        <end position="279"/>
    </location>
</feature>
<dbReference type="GO" id="GO:0005886">
    <property type="term" value="C:plasma membrane"/>
    <property type="evidence" value="ECO:0007669"/>
    <property type="project" value="TreeGrafter"/>
</dbReference>
<feature type="transmembrane region" description="Helical" evidence="7">
    <location>
        <begin position="16"/>
        <end position="36"/>
    </location>
</feature>
<feature type="transmembrane region" description="Helical" evidence="7">
    <location>
        <begin position="405"/>
        <end position="423"/>
    </location>
</feature>
<dbReference type="Proteomes" id="UP000190027">
    <property type="component" value="Unassembled WGS sequence"/>
</dbReference>
<dbReference type="RefSeq" id="WP_078716235.1">
    <property type="nucleotide sequence ID" value="NZ_FUYC01000002.1"/>
</dbReference>
<feature type="transmembrane region" description="Helical" evidence="7">
    <location>
        <begin position="87"/>
        <end position="106"/>
    </location>
</feature>
<keyword evidence="4 7" id="KW-0812">Transmembrane</keyword>
<organism evidence="8 9">
    <name type="scientific">Paucidesulfovibrio gracilis DSM 16080</name>
    <dbReference type="NCBI Taxonomy" id="1121449"/>
    <lineage>
        <taxon>Bacteria</taxon>
        <taxon>Pseudomonadati</taxon>
        <taxon>Thermodesulfobacteriota</taxon>
        <taxon>Desulfovibrionia</taxon>
        <taxon>Desulfovibrionales</taxon>
        <taxon>Desulfovibrionaceae</taxon>
        <taxon>Paucidesulfovibrio</taxon>
    </lineage>
</organism>
<evidence type="ECO:0000256" key="7">
    <source>
        <dbReference type="SAM" id="Phobius"/>
    </source>
</evidence>
<keyword evidence="6 7" id="KW-0472">Membrane</keyword>
<dbReference type="EMBL" id="FUYC01000002">
    <property type="protein sequence ID" value="SKA74470.1"/>
    <property type="molecule type" value="Genomic_DNA"/>
</dbReference>
<feature type="transmembrane region" description="Helical" evidence="7">
    <location>
        <begin position="184"/>
        <end position="201"/>
    </location>
</feature>
<evidence type="ECO:0000256" key="6">
    <source>
        <dbReference type="ARBA" id="ARBA00023136"/>
    </source>
</evidence>
<evidence type="ECO:0000256" key="3">
    <source>
        <dbReference type="ARBA" id="ARBA00022448"/>
    </source>
</evidence>
<dbReference type="STRING" id="1121449.SAMN02745704_00670"/>
<gene>
    <name evidence="8" type="ORF">SAMN02745704_00670</name>
</gene>
<evidence type="ECO:0000313" key="8">
    <source>
        <dbReference type="EMBL" id="SKA74470.1"/>
    </source>
</evidence>
<name>A0A1T4WB08_9BACT</name>
<comment type="similarity">
    <text evidence="2">Belongs to the nucleobase:cation symporter-2 (NCS2) (TC 2.A.40) family.</text>
</comment>
<feature type="transmembrane region" description="Helical" evidence="7">
    <location>
        <begin position="159"/>
        <end position="177"/>
    </location>
</feature>
<reference evidence="8 9" key="1">
    <citation type="submission" date="2017-02" db="EMBL/GenBank/DDBJ databases">
        <authorList>
            <person name="Peterson S.W."/>
        </authorList>
    </citation>
    <scope>NUCLEOTIDE SEQUENCE [LARGE SCALE GENOMIC DNA]</scope>
    <source>
        <strain evidence="8 9">DSM 16080</strain>
    </source>
</reference>
<sequence length="469" mass="48746">MSNLESTEYNFRFKDGVLGAQMLFVAFGALVLVPLLSGLDPNVALFTAGLGTLAFQLITRGRVPIFLASSFAFIAPITFGVKEWGIEGTMCGLFAAGVLYILLSLIIRWRGNEALARVLPPVVTGPVIMVIGLFLAPVAVNMSMGLGGDASVVLAPPKAAAIAALVALTTTVLVSLLGKGWFRLIPILCGILAGYLTAYILDASGFTASAFNEFMTERAAKEAAGAVLLPTLASDHLINFQIVREASWFGVPNFSFPSWGNWNWAAVFYIVPVAIAPAIEHFGDVIAISGITGKNYVKDPGIKNTMLGDGVATSLAALFGGPPNTTYSEVSGAVALTRAFNPAVMTWASIAAILLAFVGKLGGLLQSVPTPVMGGIMVLLFGAITTIGINTLVKAGHDLMLPRNMAVVGIILVVGIGGLTVPLSAPINALGDIMGMEISISKLQMGGIGLAGIVGVLLNLVLPCKDCNE</sequence>
<feature type="transmembrane region" description="Helical" evidence="7">
    <location>
        <begin position="118"/>
        <end position="139"/>
    </location>
</feature>
<feature type="transmembrane region" description="Helical" evidence="7">
    <location>
        <begin position="443"/>
        <end position="462"/>
    </location>
</feature>
<keyword evidence="5 7" id="KW-1133">Transmembrane helix</keyword>
<keyword evidence="3" id="KW-0813">Transport</keyword>
<evidence type="ECO:0000256" key="1">
    <source>
        <dbReference type="ARBA" id="ARBA00004141"/>
    </source>
</evidence>